<reference evidence="2 4" key="1">
    <citation type="journal article" date="2021" name="Cell Host Microbe">
        <title>in vivo commensal control of Clostridioides difficile virulence.</title>
        <authorList>
            <person name="Girinathan B.P."/>
            <person name="Dibenedetto N."/>
            <person name="Worley J.N."/>
            <person name="Peltier J."/>
            <person name="Arrieta-Ortiz M.L."/>
            <person name="Rupa Christinal Immanuel S."/>
            <person name="Lavin R."/>
            <person name="Delaney M.L."/>
            <person name="Cummins C."/>
            <person name="Hoffmann M."/>
            <person name="Luo Y."/>
            <person name="Gonzalez-Escalona N."/>
            <person name="Allard M."/>
            <person name="Onderdonk A.B."/>
            <person name="Gerber G.K."/>
            <person name="Sonenshein A.L."/>
            <person name="Baliga N."/>
            <person name="Dupuy B."/>
            <person name="Bry L."/>
        </authorList>
    </citation>
    <scope>NUCLEOTIDE SEQUENCE [LARGE SCALE GENOMIC DNA]</scope>
    <source>
        <strain evidence="2 4">DSM 599</strain>
    </source>
</reference>
<dbReference type="PROSITE" id="PS50943">
    <property type="entry name" value="HTH_CROC1"/>
    <property type="match status" value="1"/>
</dbReference>
<dbReference type="EMBL" id="JAIKTU010000015">
    <property type="protein sequence ID" value="MBY0756971.1"/>
    <property type="molecule type" value="Genomic_DNA"/>
</dbReference>
<feature type="domain" description="HTH cro/C1-type" evidence="1">
    <location>
        <begin position="6"/>
        <end position="61"/>
    </location>
</feature>
<dbReference type="Proteomes" id="UP001299068">
    <property type="component" value="Unassembled WGS sequence"/>
</dbReference>
<dbReference type="Pfam" id="PF01381">
    <property type="entry name" value="HTH_3"/>
    <property type="match status" value="1"/>
</dbReference>
<sequence length="171" mass="19644">MGFEILNKLKKEKGLTTKSLSEKSGVPKGTLDKILNGTTTNPAYETIVLLSKALECPIDIFTDEDIKAINKTKIYSKEEENHIEDLRKLNDTGKEKVITYTKDLIDNPKFNKSSNECCSTIRDIEYVDEDDGYVPRVFAAHSDGIDEETNRRNIEMIKRLEREKRRNKNTK</sequence>
<dbReference type="SMART" id="SM00530">
    <property type="entry name" value="HTH_XRE"/>
    <property type="match status" value="1"/>
</dbReference>
<dbReference type="InterPro" id="IPR010982">
    <property type="entry name" value="Lambda_DNA-bd_dom_sf"/>
</dbReference>
<proteinExistence type="predicted"/>
<accession>A0ABS7L2M5</accession>
<comment type="caution">
    <text evidence="2">The sequence shown here is derived from an EMBL/GenBank/DDBJ whole genome shotgun (WGS) entry which is preliminary data.</text>
</comment>
<dbReference type="EMBL" id="JAIKTU010000015">
    <property type="protein sequence ID" value="MBY0756947.1"/>
    <property type="molecule type" value="Genomic_DNA"/>
</dbReference>
<protein>
    <submittedName>
        <fullName evidence="2">Helix-turn-helix domain-containing protein</fullName>
    </submittedName>
</protein>
<dbReference type="RefSeq" id="WP_221862154.1">
    <property type="nucleotide sequence ID" value="NZ_JAIKTU010000015.1"/>
</dbReference>
<dbReference type="CDD" id="cd00093">
    <property type="entry name" value="HTH_XRE"/>
    <property type="match status" value="1"/>
</dbReference>
<organism evidence="2 4">
    <name type="scientific">Clostridium sardiniense</name>
    <name type="common">Clostridium absonum</name>
    <dbReference type="NCBI Taxonomy" id="29369"/>
    <lineage>
        <taxon>Bacteria</taxon>
        <taxon>Bacillati</taxon>
        <taxon>Bacillota</taxon>
        <taxon>Clostridia</taxon>
        <taxon>Eubacteriales</taxon>
        <taxon>Clostridiaceae</taxon>
        <taxon>Clostridium</taxon>
    </lineage>
</organism>
<name>A0ABS7L2M5_CLOSR</name>
<evidence type="ECO:0000259" key="1">
    <source>
        <dbReference type="PROSITE" id="PS50943"/>
    </source>
</evidence>
<dbReference type="InterPro" id="IPR001387">
    <property type="entry name" value="Cro/C1-type_HTH"/>
</dbReference>
<dbReference type="SUPFAM" id="SSF47413">
    <property type="entry name" value="lambda repressor-like DNA-binding domains"/>
    <property type="match status" value="1"/>
</dbReference>
<gene>
    <name evidence="2" type="ORF">K5V21_15995</name>
    <name evidence="3" type="ORF">K5V21_16115</name>
</gene>
<evidence type="ECO:0000313" key="3">
    <source>
        <dbReference type="EMBL" id="MBY0756971.1"/>
    </source>
</evidence>
<keyword evidence="4" id="KW-1185">Reference proteome</keyword>
<evidence type="ECO:0000313" key="4">
    <source>
        <dbReference type="Proteomes" id="UP001299068"/>
    </source>
</evidence>
<dbReference type="Gene3D" id="1.10.260.40">
    <property type="entry name" value="lambda repressor-like DNA-binding domains"/>
    <property type="match status" value="1"/>
</dbReference>
<evidence type="ECO:0000313" key="2">
    <source>
        <dbReference type="EMBL" id="MBY0756947.1"/>
    </source>
</evidence>